<feature type="region of interest" description="Disordered" evidence="2">
    <location>
        <begin position="564"/>
        <end position="614"/>
    </location>
</feature>
<protein>
    <recommendedName>
        <fullName evidence="3">NACHT domain-containing protein</fullName>
    </recommendedName>
</protein>
<feature type="domain" description="NACHT" evidence="3">
    <location>
        <begin position="95"/>
        <end position="234"/>
    </location>
</feature>
<dbReference type="Proteomes" id="UP000054270">
    <property type="component" value="Unassembled WGS sequence"/>
</dbReference>
<dbReference type="OrthoDB" id="7464126at2759"/>
<dbReference type="InterPro" id="IPR027417">
    <property type="entry name" value="P-loop_NTPase"/>
</dbReference>
<dbReference type="EMBL" id="KN817568">
    <property type="protein sequence ID" value="KJA20388.1"/>
    <property type="molecule type" value="Genomic_DNA"/>
</dbReference>
<dbReference type="PROSITE" id="PS50837">
    <property type="entry name" value="NACHT"/>
    <property type="match status" value="1"/>
</dbReference>
<gene>
    <name evidence="4" type="ORF">HYPSUDRAFT_217073</name>
</gene>
<reference evidence="5" key="1">
    <citation type="submission" date="2014-04" db="EMBL/GenBank/DDBJ databases">
        <title>Evolutionary Origins and Diversification of the Mycorrhizal Mutualists.</title>
        <authorList>
            <consortium name="DOE Joint Genome Institute"/>
            <consortium name="Mycorrhizal Genomics Consortium"/>
            <person name="Kohler A."/>
            <person name="Kuo A."/>
            <person name="Nagy L.G."/>
            <person name="Floudas D."/>
            <person name="Copeland A."/>
            <person name="Barry K.W."/>
            <person name="Cichocki N."/>
            <person name="Veneault-Fourrey C."/>
            <person name="LaButti K."/>
            <person name="Lindquist E.A."/>
            <person name="Lipzen A."/>
            <person name="Lundell T."/>
            <person name="Morin E."/>
            <person name="Murat C."/>
            <person name="Riley R."/>
            <person name="Ohm R."/>
            <person name="Sun H."/>
            <person name="Tunlid A."/>
            <person name="Henrissat B."/>
            <person name="Grigoriev I.V."/>
            <person name="Hibbett D.S."/>
            <person name="Martin F."/>
        </authorList>
    </citation>
    <scope>NUCLEOTIDE SEQUENCE [LARGE SCALE GENOMIC DNA]</scope>
    <source>
        <strain evidence="5">FD-334 SS-4</strain>
    </source>
</reference>
<dbReference type="Gene3D" id="3.40.50.300">
    <property type="entry name" value="P-loop containing nucleotide triphosphate hydrolases"/>
    <property type="match status" value="1"/>
</dbReference>
<evidence type="ECO:0000313" key="4">
    <source>
        <dbReference type="EMBL" id="KJA20388.1"/>
    </source>
</evidence>
<evidence type="ECO:0000256" key="1">
    <source>
        <dbReference type="ARBA" id="ARBA00022737"/>
    </source>
</evidence>
<feature type="compositionally biased region" description="Low complexity" evidence="2">
    <location>
        <begin position="575"/>
        <end position="586"/>
    </location>
</feature>
<dbReference type="Pfam" id="PF24883">
    <property type="entry name" value="NPHP3_N"/>
    <property type="match status" value="1"/>
</dbReference>
<accession>A0A0D2MAI6</accession>
<evidence type="ECO:0000259" key="3">
    <source>
        <dbReference type="PROSITE" id="PS50837"/>
    </source>
</evidence>
<proteinExistence type="predicted"/>
<evidence type="ECO:0000256" key="2">
    <source>
        <dbReference type="SAM" id="MobiDB-lite"/>
    </source>
</evidence>
<dbReference type="InterPro" id="IPR007111">
    <property type="entry name" value="NACHT_NTPase"/>
</dbReference>
<dbReference type="PANTHER" id="PTHR10039">
    <property type="entry name" value="AMELOGENIN"/>
    <property type="match status" value="1"/>
</dbReference>
<keyword evidence="1" id="KW-0677">Repeat</keyword>
<sequence>MGRQKQCPAPNAMFHAGQTINIHDGNFTQHNHPQADIHRCSDADDGFKHLQAHVATSAFDSADRVDAPKCHPNTRKAVQDDIMGWILQTVTRVQWMLWLNGAAGAGKSAIARSIVALCLAQNIPIARFFFFRTDSTRNTIRPVVATLVHQLIRQIPDLLAIFIPRIQSDPLIFTMSLETQLQYLIFEPLRELHHESTLTRVVLLFDGIDECDSDENQTELVHLIANFLRSRDLPVIAFFGSRAEYQLKQIFRSDDVSTSLLQLALDNDYLSDADIRLFLNDKFTQIKTTHSLNHLLSETWPNPDHVEEIVDKSSGQFIYASVVVNFLLSPRRNPAQQLEIIRSLRPTGNLTPFAQLDALYRHIFSRIEDIDRTFLILAWNIFGDFQLRPLIQKFPIINDIPVLLADLSSVLVCKGCSIRFLHASLPDFLLDKTRSQGYFLDKRIWCTHISVHCFSAMSVQRLPALVVITSAFLQYAEGTAELRKHVLSFDFCISSPYALVDYLTKLRKVDFGDDGELYRSQLNCITQYFFDFSDEIRDESMIILQQKHDVSQILAQIESKKAAELAQQRTEETGPDSPAIDAPDIPRYNSETRVASAGPATDGNTAIQHVKAQS</sequence>
<dbReference type="SUPFAM" id="SSF52540">
    <property type="entry name" value="P-loop containing nucleoside triphosphate hydrolases"/>
    <property type="match status" value="1"/>
</dbReference>
<organism evidence="4 5">
    <name type="scientific">Hypholoma sublateritium (strain FD-334 SS-4)</name>
    <dbReference type="NCBI Taxonomy" id="945553"/>
    <lineage>
        <taxon>Eukaryota</taxon>
        <taxon>Fungi</taxon>
        <taxon>Dikarya</taxon>
        <taxon>Basidiomycota</taxon>
        <taxon>Agaricomycotina</taxon>
        <taxon>Agaricomycetes</taxon>
        <taxon>Agaricomycetidae</taxon>
        <taxon>Agaricales</taxon>
        <taxon>Agaricineae</taxon>
        <taxon>Strophariaceae</taxon>
        <taxon>Hypholoma</taxon>
    </lineage>
</organism>
<name>A0A0D2MAI6_HYPSF</name>
<dbReference type="AlphaFoldDB" id="A0A0D2MAI6"/>
<feature type="compositionally biased region" description="Polar residues" evidence="2">
    <location>
        <begin position="602"/>
        <end position="614"/>
    </location>
</feature>
<dbReference type="InterPro" id="IPR056884">
    <property type="entry name" value="NPHP3-like_N"/>
</dbReference>
<keyword evidence="5" id="KW-1185">Reference proteome</keyword>
<evidence type="ECO:0000313" key="5">
    <source>
        <dbReference type="Proteomes" id="UP000054270"/>
    </source>
</evidence>